<evidence type="ECO:0000313" key="2">
    <source>
        <dbReference type="Proteomes" id="UP000838756"/>
    </source>
</evidence>
<dbReference type="AlphaFoldDB" id="A0A8S4SCS8"/>
<accession>A0A8S4SCS8</accession>
<protein>
    <submittedName>
        <fullName evidence="1">Jg6483 protein</fullName>
    </submittedName>
</protein>
<dbReference type="OrthoDB" id="7459418at2759"/>
<organism evidence="1 2">
    <name type="scientific">Pararge aegeria aegeria</name>
    <dbReference type="NCBI Taxonomy" id="348720"/>
    <lineage>
        <taxon>Eukaryota</taxon>
        <taxon>Metazoa</taxon>
        <taxon>Ecdysozoa</taxon>
        <taxon>Arthropoda</taxon>
        <taxon>Hexapoda</taxon>
        <taxon>Insecta</taxon>
        <taxon>Pterygota</taxon>
        <taxon>Neoptera</taxon>
        <taxon>Endopterygota</taxon>
        <taxon>Lepidoptera</taxon>
        <taxon>Glossata</taxon>
        <taxon>Ditrysia</taxon>
        <taxon>Papilionoidea</taxon>
        <taxon>Nymphalidae</taxon>
        <taxon>Satyrinae</taxon>
        <taxon>Satyrini</taxon>
        <taxon>Parargina</taxon>
        <taxon>Pararge</taxon>
    </lineage>
</organism>
<keyword evidence="2" id="KW-1185">Reference proteome</keyword>
<proteinExistence type="predicted"/>
<dbReference type="Proteomes" id="UP000838756">
    <property type="component" value="Unassembled WGS sequence"/>
</dbReference>
<comment type="caution">
    <text evidence="1">The sequence shown here is derived from an EMBL/GenBank/DDBJ whole genome shotgun (WGS) entry which is preliminary data.</text>
</comment>
<name>A0A8S4SCS8_9NEOP</name>
<evidence type="ECO:0000313" key="1">
    <source>
        <dbReference type="EMBL" id="CAH2266187.1"/>
    </source>
</evidence>
<reference evidence="1" key="1">
    <citation type="submission" date="2022-03" db="EMBL/GenBank/DDBJ databases">
        <authorList>
            <person name="Lindestad O."/>
        </authorList>
    </citation>
    <scope>NUCLEOTIDE SEQUENCE</scope>
</reference>
<sequence length="223" mass="24558">MPEYQTMSRLLDLDLAAFWFRIRNSKNGILGVCSEYPENPIEGEAGRGGWCSWGGGHGAVRGAGGAPVRAAGAMRARVLLALAALCAASAAARELRVLQADARTAFYIAIAAPPSAADVVRAFNRTLSDVSKTYLAGDSPLYLRNITLLPLYIELPEDERLRRPLTSMAASEKSWQAMVFFCEQVTLQKEAAERLREDDVESQPIRRRRIGCRRLAHERCLPP</sequence>
<dbReference type="EMBL" id="CAKXAJ010026303">
    <property type="protein sequence ID" value="CAH2266187.1"/>
    <property type="molecule type" value="Genomic_DNA"/>
</dbReference>
<gene>
    <name evidence="1" type="primary">jg6483</name>
    <name evidence="1" type="ORF">PAEG_LOCUS25198</name>
</gene>